<dbReference type="Pfam" id="PF00069">
    <property type="entry name" value="Pkinase"/>
    <property type="match status" value="1"/>
</dbReference>
<dbReference type="SMART" id="SM00220">
    <property type="entry name" value="S_TKc"/>
    <property type="match status" value="1"/>
</dbReference>
<feature type="compositionally biased region" description="Basic and acidic residues" evidence="10">
    <location>
        <begin position="131"/>
        <end position="141"/>
    </location>
</feature>
<dbReference type="PROSITE" id="PS50011">
    <property type="entry name" value="PROTEIN_KINASE_DOM"/>
    <property type="match status" value="1"/>
</dbReference>
<dbReference type="EC" id="2.7.11.1" evidence="1"/>
<feature type="region of interest" description="Disordered" evidence="10">
    <location>
        <begin position="414"/>
        <end position="596"/>
    </location>
</feature>
<dbReference type="PANTHER" id="PTHR24343:SF137">
    <property type="entry name" value="SERINE_THREONINE-PROTEIN KINASE HRK1"/>
    <property type="match status" value="1"/>
</dbReference>
<feature type="domain" description="Protein kinase" evidence="11">
    <location>
        <begin position="187"/>
        <end position="443"/>
    </location>
</feature>
<evidence type="ECO:0000256" key="4">
    <source>
        <dbReference type="ARBA" id="ARBA00022741"/>
    </source>
</evidence>
<accession>A0A9P6EN89</accession>
<gene>
    <name evidence="12" type="ORF">CPB83DRAFT_832893</name>
</gene>
<dbReference type="PROSITE" id="PS00108">
    <property type="entry name" value="PROTEIN_KINASE_ST"/>
    <property type="match status" value="1"/>
</dbReference>
<keyword evidence="13" id="KW-1185">Reference proteome</keyword>
<reference evidence="12" key="1">
    <citation type="submission" date="2020-11" db="EMBL/GenBank/DDBJ databases">
        <authorList>
            <consortium name="DOE Joint Genome Institute"/>
            <person name="Ahrendt S."/>
            <person name="Riley R."/>
            <person name="Andreopoulos W."/>
            <person name="Labutti K."/>
            <person name="Pangilinan J."/>
            <person name="Ruiz-Duenas F.J."/>
            <person name="Barrasa J.M."/>
            <person name="Sanchez-Garcia M."/>
            <person name="Camarero S."/>
            <person name="Miyauchi S."/>
            <person name="Serrano A."/>
            <person name="Linde D."/>
            <person name="Babiker R."/>
            <person name="Drula E."/>
            <person name="Ayuso-Fernandez I."/>
            <person name="Pacheco R."/>
            <person name="Padilla G."/>
            <person name="Ferreira P."/>
            <person name="Barriuso J."/>
            <person name="Kellner H."/>
            <person name="Castanera R."/>
            <person name="Alfaro M."/>
            <person name="Ramirez L."/>
            <person name="Pisabarro A.G."/>
            <person name="Kuo A."/>
            <person name="Tritt A."/>
            <person name="Lipzen A."/>
            <person name="He G."/>
            <person name="Yan M."/>
            <person name="Ng V."/>
            <person name="Cullen D."/>
            <person name="Martin F."/>
            <person name="Rosso M.-N."/>
            <person name="Henrissat B."/>
            <person name="Hibbett D."/>
            <person name="Martinez A.T."/>
            <person name="Grigoriev I.V."/>
        </authorList>
    </citation>
    <scope>NUCLEOTIDE SEQUENCE</scope>
    <source>
        <strain evidence="12">CBS 506.95</strain>
    </source>
</reference>
<feature type="region of interest" description="Disordered" evidence="10">
    <location>
        <begin position="37"/>
        <end position="63"/>
    </location>
</feature>
<keyword evidence="5" id="KW-0418">Kinase</keyword>
<dbReference type="GO" id="GO:0005829">
    <property type="term" value="C:cytosol"/>
    <property type="evidence" value="ECO:0007669"/>
    <property type="project" value="TreeGrafter"/>
</dbReference>
<dbReference type="GO" id="GO:0005524">
    <property type="term" value="F:ATP binding"/>
    <property type="evidence" value="ECO:0007669"/>
    <property type="project" value="UniProtKB-UniRule"/>
</dbReference>
<protein>
    <recommendedName>
        <fullName evidence="1">non-specific serine/threonine protein kinase</fullName>
        <ecNumber evidence="1">2.7.11.1</ecNumber>
    </recommendedName>
</protein>
<dbReference type="InterPro" id="IPR008271">
    <property type="entry name" value="Ser/Thr_kinase_AS"/>
</dbReference>
<keyword evidence="3" id="KW-0808">Transferase</keyword>
<evidence type="ECO:0000256" key="6">
    <source>
        <dbReference type="ARBA" id="ARBA00022840"/>
    </source>
</evidence>
<comment type="caution">
    <text evidence="12">The sequence shown here is derived from an EMBL/GenBank/DDBJ whole genome shotgun (WGS) entry which is preliminary data.</text>
</comment>
<feature type="region of interest" description="Disordered" evidence="10">
    <location>
        <begin position="699"/>
        <end position="738"/>
    </location>
</feature>
<dbReference type="InterPro" id="IPR000719">
    <property type="entry name" value="Prot_kinase_dom"/>
</dbReference>
<dbReference type="EMBL" id="MU157832">
    <property type="protein sequence ID" value="KAF9532260.1"/>
    <property type="molecule type" value="Genomic_DNA"/>
</dbReference>
<keyword evidence="4 9" id="KW-0547">Nucleotide-binding</keyword>
<feature type="binding site" evidence="9">
    <location>
        <position position="216"/>
    </location>
    <ligand>
        <name>ATP</name>
        <dbReference type="ChEBI" id="CHEBI:30616"/>
    </ligand>
</feature>
<proteinExistence type="predicted"/>
<evidence type="ECO:0000256" key="1">
    <source>
        <dbReference type="ARBA" id="ARBA00012513"/>
    </source>
</evidence>
<dbReference type="SUPFAM" id="SSF56112">
    <property type="entry name" value="Protein kinase-like (PK-like)"/>
    <property type="match status" value="1"/>
</dbReference>
<dbReference type="Proteomes" id="UP000807306">
    <property type="component" value="Unassembled WGS sequence"/>
</dbReference>
<feature type="compositionally biased region" description="Low complexity" evidence="10">
    <location>
        <begin position="464"/>
        <end position="487"/>
    </location>
</feature>
<dbReference type="AlphaFoldDB" id="A0A9P6EN89"/>
<evidence type="ECO:0000256" key="5">
    <source>
        <dbReference type="ARBA" id="ARBA00022777"/>
    </source>
</evidence>
<name>A0A9P6EN89_9AGAR</name>
<sequence>MAPANDTAHALKSSLIHATLITPHLLLSLEMQDLANPSRSISPGTDSVATSASTGSRSSKFNFARGRNGSFLNDEMGASAAGPKHHGALHDLKRFLNNHLHHQHQHPPHSNPQTPATPTPNRKSSFLDANSSEHPKQDAPRTPKQVKQSKDRTPSSSGGHSPTSDHNHHPIHSLGDATHAHLSKKYGKWGKVLGSGAGGTVRLIKGKNGGNVYAVKEFRAKRSGESEKDYQKKVTAEFCVGSTLKHLNIIETVDIVYDHGHYYEVMEFAPFDLFSVVMTGKMCRPEIYCVFRQICDGVEYLHEMGLAHRDLKLDNCVMTEQNVVKLIDFGTATVFHYPGKAHTPATGIVGSDPYLAPEVLTNEPYDPRKTDVWSVAIIFLCMILRRFPWKIPDPKTDPSFKAFVTAHPDLSVKPPPRKNVAKLLPRGTPPTSGSSDDEGHPNLISSLGPRTTQTVRIPTTRENSTSSIGAADGISSSSTSTNSDTRSIYTSSSGMETHITVPTDPPSRYASNGLMAVKDDSASESSEHFQETLRSHHAQMSSHITLPNFLRSDSPREDPSVLSYPRPATSTESLPLSPFQEDLLTPKGVPSSMSFPGRPLVPPRAASVGGVLTLSTSEVSSLEVMGEAESLSSLREEDTPHVYIQTCTPQEEATPTVTEAIASISMASPLSDSPEATPVPHSVEPSSVAAISIAKDWQKSGDPAVHGPPPPPPATSQTANPSPVKRRPRTDSVATYNGSGMVGSESIFRLLPREARSALRRMLFVEPASRCTLTDLLKGKGKTSGLLCGCRVGKDRLSTNGHSTASSSTEALSHNSSVLSFSAGHCVDHDDLDVGDEDDGDDWIKSIETCSGGKAPHVHIKVAVDEKAGKKKFS</sequence>
<dbReference type="Gene3D" id="1.10.510.10">
    <property type="entry name" value="Transferase(Phosphotransferase) domain 1"/>
    <property type="match status" value="1"/>
</dbReference>
<dbReference type="InterPro" id="IPR017441">
    <property type="entry name" value="Protein_kinase_ATP_BS"/>
</dbReference>
<comment type="catalytic activity">
    <reaction evidence="8">
        <text>L-seryl-[protein] + ATP = O-phospho-L-seryl-[protein] + ADP + H(+)</text>
        <dbReference type="Rhea" id="RHEA:17989"/>
        <dbReference type="Rhea" id="RHEA-COMP:9863"/>
        <dbReference type="Rhea" id="RHEA-COMP:11604"/>
        <dbReference type="ChEBI" id="CHEBI:15378"/>
        <dbReference type="ChEBI" id="CHEBI:29999"/>
        <dbReference type="ChEBI" id="CHEBI:30616"/>
        <dbReference type="ChEBI" id="CHEBI:83421"/>
        <dbReference type="ChEBI" id="CHEBI:456216"/>
        <dbReference type="EC" id="2.7.11.1"/>
    </reaction>
</comment>
<feature type="compositionally biased region" description="Polar residues" evidence="10">
    <location>
        <begin position="111"/>
        <end position="130"/>
    </location>
</feature>
<feature type="region of interest" description="Disordered" evidence="10">
    <location>
        <begin position="101"/>
        <end position="174"/>
    </location>
</feature>
<evidence type="ECO:0000259" key="11">
    <source>
        <dbReference type="PROSITE" id="PS50011"/>
    </source>
</evidence>
<evidence type="ECO:0000313" key="12">
    <source>
        <dbReference type="EMBL" id="KAF9532260.1"/>
    </source>
</evidence>
<feature type="compositionally biased region" description="Polar residues" evidence="10">
    <location>
        <begin position="37"/>
        <end position="61"/>
    </location>
</feature>
<feature type="compositionally biased region" description="Basic and acidic residues" evidence="10">
    <location>
        <begin position="517"/>
        <end position="534"/>
    </location>
</feature>
<evidence type="ECO:0000256" key="10">
    <source>
        <dbReference type="SAM" id="MobiDB-lite"/>
    </source>
</evidence>
<evidence type="ECO:0000256" key="8">
    <source>
        <dbReference type="ARBA" id="ARBA00048679"/>
    </source>
</evidence>
<keyword evidence="6 9" id="KW-0067">ATP-binding</keyword>
<dbReference type="FunFam" id="1.10.510.10:FF:000595">
    <property type="entry name" value="Protein kinase, putative (AFU_orthologue AFUA_5G11840)"/>
    <property type="match status" value="1"/>
</dbReference>
<dbReference type="OrthoDB" id="6513151at2759"/>
<evidence type="ECO:0000256" key="9">
    <source>
        <dbReference type="PROSITE-ProRule" id="PRU10141"/>
    </source>
</evidence>
<evidence type="ECO:0000256" key="7">
    <source>
        <dbReference type="ARBA" id="ARBA00047899"/>
    </source>
</evidence>
<dbReference type="GO" id="GO:0004674">
    <property type="term" value="F:protein serine/threonine kinase activity"/>
    <property type="evidence" value="ECO:0007669"/>
    <property type="project" value="UniProtKB-KW"/>
</dbReference>
<evidence type="ECO:0000313" key="13">
    <source>
        <dbReference type="Proteomes" id="UP000807306"/>
    </source>
</evidence>
<organism evidence="12 13">
    <name type="scientific">Crepidotus variabilis</name>
    <dbReference type="NCBI Taxonomy" id="179855"/>
    <lineage>
        <taxon>Eukaryota</taxon>
        <taxon>Fungi</taxon>
        <taxon>Dikarya</taxon>
        <taxon>Basidiomycota</taxon>
        <taxon>Agaricomycotina</taxon>
        <taxon>Agaricomycetes</taxon>
        <taxon>Agaricomycetidae</taxon>
        <taxon>Agaricales</taxon>
        <taxon>Agaricineae</taxon>
        <taxon>Crepidotaceae</taxon>
        <taxon>Crepidotus</taxon>
    </lineage>
</organism>
<dbReference type="PANTHER" id="PTHR24343">
    <property type="entry name" value="SERINE/THREONINE KINASE"/>
    <property type="match status" value="1"/>
</dbReference>
<evidence type="ECO:0000256" key="2">
    <source>
        <dbReference type="ARBA" id="ARBA00022527"/>
    </source>
</evidence>
<comment type="catalytic activity">
    <reaction evidence="7">
        <text>L-threonyl-[protein] + ATP = O-phospho-L-threonyl-[protein] + ADP + H(+)</text>
        <dbReference type="Rhea" id="RHEA:46608"/>
        <dbReference type="Rhea" id="RHEA-COMP:11060"/>
        <dbReference type="Rhea" id="RHEA-COMP:11605"/>
        <dbReference type="ChEBI" id="CHEBI:15378"/>
        <dbReference type="ChEBI" id="CHEBI:30013"/>
        <dbReference type="ChEBI" id="CHEBI:30616"/>
        <dbReference type="ChEBI" id="CHEBI:61977"/>
        <dbReference type="ChEBI" id="CHEBI:456216"/>
        <dbReference type="EC" id="2.7.11.1"/>
    </reaction>
</comment>
<dbReference type="InterPro" id="IPR011009">
    <property type="entry name" value="Kinase-like_dom_sf"/>
</dbReference>
<keyword evidence="2" id="KW-0723">Serine/threonine-protein kinase</keyword>
<feature type="compositionally biased region" description="Polar residues" evidence="10">
    <location>
        <begin position="443"/>
        <end position="463"/>
    </location>
</feature>
<evidence type="ECO:0000256" key="3">
    <source>
        <dbReference type="ARBA" id="ARBA00022679"/>
    </source>
</evidence>
<dbReference type="PROSITE" id="PS00107">
    <property type="entry name" value="PROTEIN_KINASE_ATP"/>
    <property type="match status" value="1"/>
</dbReference>